<dbReference type="PANTHER" id="PTHR47782">
    <property type="entry name" value="ZN(II)2CYS6 TRANSCRIPTION FACTOR (EUROFUNG)-RELATED"/>
    <property type="match status" value="1"/>
</dbReference>
<dbReference type="GO" id="GO:0045944">
    <property type="term" value="P:positive regulation of transcription by RNA polymerase II"/>
    <property type="evidence" value="ECO:0007669"/>
    <property type="project" value="TreeGrafter"/>
</dbReference>
<accession>A0A1L7SP92</accession>
<comment type="caution">
    <text evidence="10">The sequence shown here is derived from an EMBL/GenBank/DDBJ whole genome shotgun (WGS) entry which is preliminary data.</text>
</comment>
<keyword evidence="2" id="KW-0479">Metal-binding</keyword>
<keyword evidence="7" id="KW-0539">Nucleus</keyword>
<keyword evidence="11" id="KW-1185">Reference proteome</keyword>
<evidence type="ECO:0000256" key="3">
    <source>
        <dbReference type="ARBA" id="ARBA00022833"/>
    </source>
</evidence>
<dbReference type="CDD" id="cd12148">
    <property type="entry name" value="fungal_TF_MHR"/>
    <property type="match status" value="1"/>
</dbReference>
<evidence type="ECO:0000256" key="8">
    <source>
        <dbReference type="SAM" id="MobiDB-lite"/>
    </source>
</evidence>
<dbReference type="InterPro" id="IPR036864">
    <property type="entry name" value="Zn2-C6_fun-type_DNA-bd_sf"/>
</dbReference>
<dbReference type="InterPro" id="IPR007219">
    <property type="entry name" value="XnlR_reg_dom"/>
</dbReference>
<dbReference type="RefSeq" id="XP_041679057.1">
    <property type="nucleotide sequence ID" value="XM_041828167.1"/>
</dbReference>
<comment type="subcellular location">
    <subcellularLocation>
        <location evidence="1">Nucleus</location>
    </subcellularLocation>
</comment>
<evidence type="ECO:0000256" key="5">
    <source>
        <dbReference type="ARBA" id="ARBA00023125"/>
    </source>
</evidence>
<dbReference type="GO" id="GO:0006351">
    <property type="term" value="P:DNA-templated transcription"/>
    <property type="evidence" value="ECO:0007669"/>
    <property type="project" value="InterPro"/>
</dbReference>
<gene>
    <name evidence="10" type="ORF">FMAN_05051</name>
</gene>
<protein>
    <submittedName>
        <fullName evidence="10">Related to purine utilization positive regulator</fullName>
    </submittedName>
</protein>
<dbReference type="GO" id="GO:0005634">
    <property type="term" value="C:nucleus"/>
    <property type="evidence" value="ECO:0007669"/>
    <property type="project" value="UniProtKB-SubCell"/>
</dbReference>
<dbReference type="GO" id="GO:0000981">
    <property type="term" value="F:DNA-binding transcription factor activity, RNA polymerase II-specific"/>
    <property type="evidence" value="ECO:0007669"/>
    <property type="project" value="InterPro"/>
</dbReference>
<reference evidence="11" key="1">
    <citation type="journal article" date="2016" name="Genome Biol. Evol.">
        <title>Comparative 'omics' of the Fusarium fujikuroi species complex highlights differences in genetic potential and metabolite synthesis.</title>
        <authorList>
            <person name="Niehaus E.-M."/>
            <person name="Muensterkoetter M."/>
            <person name="Proctor R.H."/>
            <person name="Brown D.W."/>
            <person name="Sharon A."/>
            <person name="Idan Y."/>
            <person name="Oren-Young L."/>
            <person name="Sieber C.M."/>
            <person name="Novak O."/>
            <person name="Pencik A."/>
            <person name="Tarkowska D."/>
            <person name="Hromadova K."/>
            <person name="Freeman S."/>
            <person name="Maymon M."/>
            <person name="Elazar M."/>
            <person name="Youssef S.A."/>
            <person name="El-Shabrawy E.S.M."/>
            <person name="Shalaby A.B.A."/>
            <person name="Houterman P."/>
            <person name="Brock N.L."/>
            <person name="Burkhardt I."/>
            <person name="Tsavkelova E.A."/>
            <person name="Dickschat J.S."/>
            <person name="Galuszka P."/>
            <person name="Gueldener U."/>
            <person name="Tudzynski B."/>
        </authorList>
    </citation>
    <scope>NUCLEOTIDE SEQUENCE [LARGE SCALE GENOMIC DNA]</scope>
    <source>
        <strain evidence="11">MRC7560</strain>
    </source>
</reference>
<sequence length="781" mass="87571">MSPEIRAGKARSLKGVKAASPRSTDFCYPPIYIPYTQHIIACRETRSVTGRITKMPGARNSNGKRPHQASLPDRSAPRTRMACSRCQRLKRKCNLELPTCSNCRSAGAECVDGKSSRADAAPRQYIASLTNRINWLESIIRSNCPDVDLSQGPPVNIGESWNDANSEVTDNSVLLAPEPVQQSSEIVRNSENEPPVSQPETQPVTSTSEPTGASAMTHEIGLVSLATNQDPRYIGPSSGYFLARVLLDSASKSDDSVGRANRNAPFPIRLVEALQGPLPLPPRDTAMQLCEAYFSAINLQYPILHQHRFYDYLDMAYDEESQDPAAHFQVFMVLAIGSAVLSARTRARIPAESYCLSALQYLDELNVENSLKGIQCLVLLLIFTIHSPCVRLNVWYLNYHCIAALVDQGLQRNISMGPDYSLLNQEMRARIFWVIYSFDRIIATMMGRPIGLRDEGCELRMPMGLPDEQLVNQRQQEITESSSNMVFAIHLFEAAKLNSEIKYIAQSIIRDTPRYAYPRVTDINDWQNAMLQRLDEWSDKIPGVDDPDVLYLRTTCQLRYHGLRMLLLRPSPAIPKPPKDALIKCHQSARESLQLFDLLYKKNLLVHSWTTFHGLVLSSITLLYCIQSVSEIARSTGVDAFMSDLSISLSILGATGEHWSGAKHSRDILDNLGKSTVRYIREKNRRSEGLRDRSAPQVNEQVIDPTLSTDAWESLGQEFNSIQGSSSSQMNIDDDMGFMQNQFYEGLLNETFAEYFEPTESTNLDNIVRDLFQGLIPTDSI</sequence>
<evidence type="ECO:0000259" key="9">
    <source>
        <dbReference type="PROSITE" id="PS50048"/>
    </source>
</evidence>
<dbReference type="Gene3D" id="4.10.240.10">
    <property type="entry name" value="Zn(2)-C6 fungal-type DNA-binding domain"/>
    <property type="match status" value="1"/>
</dbReference>
<evidence type="ECO:0000256" key="7">
    <source>
        <dbReference type="ARBA" id="ARBA00023242"/>
    </source>
</evidence>
<dbReference type="SUPFAM" id="SSF57701">
    <property type="entry name" value="Zn2/Cys6 DNA-binding domain"/>
    <property type="match status" value="1"/>
</dbReference>
<dbReference type="Pfam" id="PF04082">
    <property type="entry name" value="Fungal_trans"/>
    <property type="match status" value="1"/>
</dbReference>
<dbReference type="Proteomes" id="UP000184255">
    <property type="component" value="Unassembled WGS sequence"/>
</dbReference>
<proteinExistence type="predicted"/>
<evidence type="ECO:0000256" key="6">
    <source>
        <dbReference type="ARBA" id="ARBA00023163"/>
    </source>
</evidence>
<dbReference type="PROSITE" id="PS50048">
    <property type="entry name" value="ZN2_CY6_FUNGAL_2"/>
    <property type="match status" value="1"/>
</dbReference>
<dbReference type="PANTHER" id="PTHR47782:SF1">
    <property type="entry name" value="PYRIMIDINE PATHWAY REGULATORY PROTEIN 1"/>
    <property type="match status" value="1"/>
</dbReference>
<feature type="region of interest" description="Disordered" evidence="8">
    <location>
        <begin position="182"/>
        <end position="212"/>
    </location>
</feature>
<keyword evidence="3" id="KW-0862">Zinc</keyword>
<dbReference type="GO" id="GO:0043565">
    <property type="term" value="F:sequence-specific DNA binding"/>
    <property type="evidence" value="ECO:0007669"/>
    <property type="project" value="TreeGrafter"/>
</dbReference>
<evidence type="ECO:0000313" key="10">
    <source>
        <dbReference type="EMBL" id="CVK88224.1"/>
    </source>
</evidence>
<feature type="domain" description="Zn(2)-C6 fungal-type" evidence="9">
    <location>
        <begin position="82"/>
        <end position="112"/>
    </location>
</feature>
<evidence type="ECO:0000313" key="11">
    <source>
        <dbReference type="Proteomes" id="UP000184255"/>
    </source>
</evidence>
<feature type="compositionally biased region" description="Polar residues" evidence="8">
    <location>
        <begin position="198"/>
        <end position="211"/>
    </location>
</feature>
<dbReference type="InterPro" id="IPR001138">
    <property type="entry name" value="Zn2Cys6_DnaBD"/>
</dbReference>
<keyword evidence="5" id="KW-0238">DNA-binding</keyword>
<dbReference type="GeneID" id="65084319"/>
<name>A0A1L7SP92_FUSMA</name>
<keyword evidence="6" id="KW-0804">Transcription</keyword>
<dbReference type="Pfam" id="PF00172">
    <property type="entry name" value="Zn_clus"/>
    <property type="match status" value="1"/>
</dbReference>
<dbReference type="AlphaFoldDB" id="A0A1L7SP92"/>
<dbReference type="CDD" id="cd00067">
    <property type="entry name" value="GAL4"/>
    <property type="match status" value="1"/>
</dbReference>
<organism evidence="10 11">
    <name type="scientific">Fusarium mangiferae</name>
    <name type="common">Mango malformation disease fungus</name>
    <dbReference type="NCBI Taxonomy" id="192010"/>
    <lineage>
        <taxon>Eukaryota</taxon>
        <taxon>Fungi</taxon>
        <taxon>Dikarya</taxon>
        <taxon>Ascomycota</taxon>
        <taxon>Pezizomycotina</taxon>
        <taxon>Sordariomycetes</taxon>
        <taxon>Hypocreomycetidae</taxon>
        <taxon>Hypocreales</taxon>
        <taxon>Nectriaceae</taxon>
        <taxon>Fusarium</taxon>
        <taxon>Fusarium fujikuroi species complex</taxon>
    </lineage>
</organism>
<dbReference type="VEuPathDB" id="FungiDB:FMAN_05051"/>
<dbReference type="SMART" id="SM00066">
    <property type="entry name" value="GAL4"/>
    <property type="match status" value="1"/>
</dbReference>
<feature type="region of interest" description="Disordered" evidence="8">
    <location>
        <begin position="54"/>
        <end position="76"/>
    </location>
</feature>
<dbReference type="GO" id="GO:0008270">
    <property type="term" value="F:zinc ion binding"/>
    <property type="evidence" value="ECO:0007669"/>
    <property type="project" value="InterPro"/>
</dbReference>
<dbReference type="SMART" id="SM00906">
    <property type="entry name" value="Fungal_trans"/>
    <property type="match status" value="1"/>
</dbReference>
<evidence type="ECO:0000256" key="1">
    <source>
        <dbReference type="ARBA" id="ARBA00004123"/>
    </source>
</evidence>
<dbReference type="InterPro" id="IPR052202">
    <property type="entry name" value="Yeast_MetPath_Reg"/>
</dbReference>
<evidence type="ECO:0000256" key="4">
    <source>
        <dbReference type="ARBA" id="ARBA00023015"/>
    </source>
</evidence>
<evidence type="ECO:0000256" key="2">
    <source>
        <dbReference type="ARBA" id="ARBA00022723"/>
    </source>
</evidence>
<dbReference type="EMBL" id="FCQH01000003">
    <property type="protein sequence ID" value="CVK88224.1"/>
    <property type="molecule type" value="Genomic_DNA"/>
</dbReference>
<keyword evidence="4" id="KW-0805">Transcription regulation</keyword>